<dbReference type="Proteomes" id="UP000003986">
    <property type="component" value="Unassembled WGS sequence"/>
</dbReference>
<gene>
    <name evidence="1" type="ORF">SSGG_02456</name>
</gene>
<dbReference type="AlphaFoldDB" id="D6AIZ2"/>
<accession>D6AIZ2</accession>
<sequence length="301" mass="31912">MPPHSAPRPSGIVSAALVATAAVLTLSGCSASPKSEIKESSSASASPESWSLPLQAYMPTTEEMSQLAQAKKILISDCMEGLGLAWAPAPDLPRVGPKTLTDWRYGIHDEGLAAARGYKVDAAEQEAYDAAVEKGAVDGSTANSIDARALEGRIEKVNGRKVPAGGCVGAANKRIDADAVQARTALDLANAAFVTSQREAEVVQAFADWSACMKRDGYDYKEPLNASDDPKFASDTPSSQEIATATTDIACRKRTDVARIWFQAESRLQKQAIEDHAEDLSAERKKIDSAVRTASEIVTGT</sequence>
<name>D6AIZ2_STRFL</name>
<protein>
    <submittedName>
        <fullName evidence="1">Uncharacterized protein</fullName>
    </submittedName>
</protein>
<evidence type="ECO:0000313" key="1">
    <source>
        <dbReference type="EMBL" id="EFE75090.2"/>
    </source>
</evidence>
<dbReference type="EMBL" id="DS999644">
    <property type="protein sequence ID" value="EFE75090.2"/>
    <property type="molecule type" value="Genomic_DNA"/>
</dbReference>
<evidence type="ECO:0000313" key="2">
    <source>
        <dbReference type="Proteomes" id="UP000003986"/>
    </source>
</evidence>
<reference evidence="2" key="1">
    <citation type="submission" date="2008-10" db="EMBL/GenBank/DDBJ databases">
        <authorList>
            <person name="Molnar K."/>
        </authorList>
    </citation>
    <scope>NUCLEOTIDE SEQUENCE [LARGE SCALE GENOMIC DNA]</scope>
    <source>
        <strain evidence="2">NRRL 15998</strain>
    </source>
</reference>
<organism evidence="1 2">
    <name type="scientific">Streptomyces filamentosus NRRL 15998</name>
    <dbReference type="NCBI Taxonomy" id="457431"/>
    <lineage>
        <taxon>Bacteria</taxon>
        <taxon>Bacillati</taxon>
        <taxon>Actinomycetota</taxon>
        <taxon>Actinomycetes</taxon>
        <taxon>Kitasatosporales</taxon>
        <taxon>Streptomycetaceae</taxon>
        <taxon>Streptomyces</taxon>
    </lineage>
</organism>
<proteinExistence type="predicted"/>
<reference evidence="2" key="2">
    <citation type="submission" date="2008-12" db="EMBL/GenBank/DDBJ databases">
        <title>Annotation of Streptomyces roseosporus strain NRRL 15998.</title>
        <authorList>
            <consortium name="The Broad Institute Genome Sequencing Platform"/>
            <consortium name="Broad Institute Microbial Sequencing Center"/>
            <person name="Fischbach M."/>
            <person name="Ward D."/>
            <person name="Young S."/>
            <person name="Kodira C.D."/>
            <person name="Zeng Q."/>
            <person name="Koehrsen M."/>
            <person name="Godfrey P."/>
            <person name="Alvarado L."/>
            <person name="Berlin A.M."/>
            <person name="Borenstein D."/>
            <person name="Chen Z."/>
            <person name="Engels R."/>
            <person name="Freedman E."/>
            <person name="Gellesch M."/>
            <person name="Goldberg J."/>
            <person name="Griggs A."/>
            <person name="Gujja S."/>
            <person name="Heiman D.I."/>
            <person name="Hepburn T.A."/>
            <person name="Howarth C."/>
            <person name="Jen D."/>
            <person name="Larson L."/>
            <person name="Lewis B."/>
            <person name="Mehta T."/>
            <person name="Park D."/>
            <person name="Pearson M."/>
            <person name="Roberts A."/>
            <person name="Saif S."/>
            <person name="Shea T.D."/>
            <person name="Shenoy N."/>
            <person name="Sisk P."/>
            <person name="Stolte C."/>
            <person name="Sykes S.N."/>
            <person name="Walk T."/>
            <person name="White J."/>
            <person name="Yandava C."/>
            <person name="Straight P."/>
            <person name="Clardy J."/>
            <person name="Hung D."/>
            <person name="Kolter R."/>
            <person name="Mekalanos J."/>
            <person name="Walker S."/>
            <person name="Walsh C.T."/>
            <person name="Wieland B.L.C."/>
            <person name="Ilzarbe M."/>
            <person name="Galagan J."/>
            <person name="Nusbaum C."/>
            <person name="Birren B."/>
        </authorList>
    </citation>
    <scope>NUCLEOTIDE SEQUENCE [LARGE SCALE GENOMIC DNA]</scope>
    <source>
        <strain evidence="2">NRRL 15998</strain>
    </source>
</reference>